<protein>
    <recommendedName>
        <fullName evidence="6">Ribulose bisphosphate carboxylase/oxygenase activase, chloroplastic</fullName>
        <shortName evidence="6">RA</shortName>
        <shortName evidence="6">RuBisCO activase</shortName>
    </recommendedName>
</protein>
<evidence type="ECO:0000256" key="6">
    <source>
        <dbReference type="RuleBase" id="RU369045"/>
    </source>
</evidence>
<evidence type="ECO:0000256" key="3">
    <source>
        <dbReference type="ARBA" id="ARBA00022840"/>
    </source>
</evidence>
<comment type="similarity">
    <text evidence="5 6">Belongs to the RuBisCO activase family.</text>
</comment>
<evidence type="ECO:0000256" key="2">
    <source>
        <dbReference type="ARBA" id="ARBA00022741"/>
    </source>
</evidence>
<dbReference type="SUPFAM" id="SSF52821">
    <property type="entry name" value="Rhodanese/Cell cycle control phosphatase"/>
    <property type="match status" value="2"/>
</dbReference>
<dbReference type="RefSeq" id="XP_007509755.1">
    <property type="nucleotide sequence ID" value="XM_007509693.1"/>
</dbReference>
<feature type="compositionally biased region" description="Low complexity" evidence="7">
    <location>
        <begin position="63"/>
        <end position="92"/>
    </location>
</feature>
<dbReference type="GO" id="GO:0016887">
    <property type="term" value="F:ATP hydrolysis activity"/>
    <property type="evidence" value="ECO:0007669"/>
    <property type="project" value="UniProtKB-UniRule"/>
</dbReference>
<dbReference type="Pfam" id="PF21228">
    <property type="entry name" value="RuBisCO_activase_AAA_helical"/>
    <property type="match status" value="1"/>
</dbReference>
<dbReference type="Gene3D" id="3.40.250.10">
    <property type="entry name" value="Rhodanese-like domain"/>
    <property type="match status" value="2"/>
</dbReference>
<dbReference type="InterPro" id="IPR001202">
    <property type="entry name" value="WW_dom"/>
</dbReference>
<organism evidence="10 11">
    <name type="scientific">Bathycoccus prasinos</name>
    <dbReference type="NCBI Taxonomy" id="41875"/>
    <lineage>
        <taxon>Eukaryota</taxon>
        <taxon>Viridiplantae</taxon>
        <taxon>Chlorophyta</taxon>
        <taxon>Mamiellophyceae</taxon>
        <taxon>Mamiellales</taxon>
        <taxon>Bathycoccaceae</taxon>
        <taxon>Bathycoccus</taxon>
    </lineage>
</organism>
<dbReference type="OrthoDB" id="2014558at2759"/>
<feature type="region of interest" description="Disordered" evidence="7">
    <location>
        <begin position="842"/>
        <end position="863"/>
    </location>
</feature>
<dbReference type="InterPro" id="IPR048571">
    <property type="entry name" value="RuBisCO_activase_AAA_helical"/>
</dbReference>
<keyword evidence="3 6" id="KW-0067">ATP-binding</keyword>
<evidence type="ECO:0000259" key="9">
    <source>
        <dbReference type="PROSITE" id="PS50206"/>
    </source>
</evidence>
<evidence type="ECO:0000256" key="5">
    <source>
        <dbReference type="ARBA" id="ARBA00025781"/>
    </source>
</evidence>
<accession>K8F252</accession>
<comment type="function">
    <text evidence="4 6">Activation of RuBisCO (ribulose-1,5-bisphosphate carboxylase/oxygenase; EC 4.1.1.39) involves the ATP-dependent carboxylation of the epsilon-amino group of lysine leading to a carbamate structure.</text>
</comment>
<evidence type="ECO:0000259" key="8">
    <source>
        <dbReference type="PROSITE" id="PS50020"/>
    </source>
</evidence>
<dbReference type="AlphaFoldDB" id="K8F252"/>
<dbReference type="eggNOG" id="KOG0651">
    <property type="taxonomic scope" value="Eukaryota"/>
</dbReference>
<dbReference type="Gene3D" id="3.40.50.300">
    <property type="entry name" value="P-loop containing nucleotide triphosphate hydrolases"/>
    <property type="match status" value="1"/>
</dbReference>
<dbReference type="InterPro" id="IPR036873">
    <property type="entry name" value="Rhodanese-like_dom_sf"/>
</dbReference>
<evidence type="ECO:0000313" key="10">
    <source>
        <dbReference type="EMBL" id="CCO18870.1"/>
    </source>
</evidence>
<feature type="domain" description="Rhodanese" evidence="9">
    <location>
        <begin position="625"/>
        <end position="743"/>
    </location>
</feature>
<dbReference type="PROSITE" id="PS50020">
    <property type="entry name" value="WW_DOMAIN_2"/>
    <property type="match status" value="1"/>
</dbReference>
<reference evidence="10 11" key="1">
    <citation type="submission" date="2011-10" db="EMBL/GenBank/DDBJ databases">
        <authorList>
            <person name="Genoscope - CEA"/>
        </authorList>
    </citation>
    <scope>NUCLEOTIDE SEQUENCE [LARGE SCALE GENOMIC DNA]</scope>
    <source>
        <strain evidence="10 11">RCC 1105</strain>
    </source>
</reference>
<feature type="compositionally biased region" description="Acidic residues" evidence="7">
    <location>
        <begin position="844"/>
        <end position="863"/>
    </location>
</feature>
<evidence type="ECO:0000313" key="11">
    <source>
        <dbReference type="Proteomes" id="UP000198341"/>
    </source>
</evidence>
<dbReference type="GO" id="GO:0009570">
    <property type="term" value="C:chloroplast stroma"/>
    <property type="evidence" value="ECO:0007669"/>
    <property type="project" value="UniProtKB-SubCell"/>
</dbReference>
<dbReference type="STRING" id="41875.K8F252"/>
<feature type="compositionally biased region" description="Basic residues" evidence="7">
    <location>
        <begin position="37"/>
        <end position="51"/>
    </location>
</feature>
<dbReference type="GO" id="GO:0046863">
    <property type="term" value="F:ribulose-1,5-bisphosphate carboxylase/oxygenase activator activity"/>
    <property type="evidence" value="ECO:0007669"/>
    <property type="project" value="UniProtKB-UniRule"/>
</dbReference>
<name>K8F252_9CHLO</name>
<comment type="subcellular location">
    <subcellularLocation>
        <location evidence="1 6">Plastid</location>
        <location evidence="1 6">Chloroplast stroma</location>
    </subcellularLocation>
</comment>
<dbReference type="Pfam" id="PF00581">
    <property type="entry name" value="Rhodanese"/>
    <property type="match status" value="2"/>
</dbReference>
<dbReference type="InterPro" id="IPR044960">
    <property type="entry name" value="RCA-like"/>
</dbReference>
<dbReference type="PROSITE" id="PS50206">
    <property type="entry name" value="RHODANESE_3"/>
    <property type="match status" value="2"/>
</dbReference>
<sequence length="1026" mass="114180">MNTTIFSAPSSASSSSSSSLFVAWTDAAAGGATLNTKHIRSHLRRHHHRQRSRAEDYPFRKLSSSTTRTRASSSSDDTNTDTTSSSSSSSWTAREKTQMNKNIDYLYELGKNDTGNTNTNVGAKEGKIDDIFARNRGDGEFKLGADSDIANGDLRFRFQEVRQFNNLVGDYFVPEQFIEKVALHVCKNFMCAAQPNSPNVPLILGVWGGKGCGKTFNLELACKKLGMMPIVTSAGELEDESAGGPGRLIRQRYRRAGEVVRVHGKMSCLIVNDIDAGLGWFKDTQQTVNNQTVCGTLMNLCDHPELVSLGEERREDGSNLQTVRIPIIVTGNDLSRLYAPLLRDGRMEKWYWDPQFDDIVNMVDALFKDDPLWSIDDTRALVAKFPNQPLDFFGATRSTVYDDAIRNWMIGNSKKKNGYDDQFGQVLMKNLALGTSGVDLFGNVGTDEAPSSAWKYHAPLEIVQSEKTQITTESVMAAAKELSNQQDLVNSEKLSVEYMKWQKNPEDLTPEEKEAMEAKRSWQKTMKKREQERELRRMEMRSSAASEQALKARTLMLEATIRRAKEKKAQREAEIAANPSLKLEEAARKMNSEVAKKQNAIPGPPSRKDSKYTIVSVESAFDAFKAKMCKVVDVRDMRSFRRESVVGSINLPIVKVEGKPLAYTYEANAADFIEQFTKMFTNKEEMIVLLGGDAINERTNLEIDNPELNGLAAYLAENIGYENIAVVPGGYDGWVREYTPGGKKRLKEWSLDYVTGAAGTTCVGAELPVVGSLADERRAAELEKLEKLKKSLASGDAWKRAFDSRSGRMYFYHNKSKRTQNQNPEMYNAKTGRWKLLDPLGENEKEDEEEECGEGITNEDDEGSNAKVDIKTITIDEAVERFYSKKAVLIDCRNAFDIKTESIEKMLTCPLRLAKGTKLSPEYDPVEEKDYIESLLTLLGGGGDATEVKAQTIIFVGGDSDEEQSHIAASRALLNGFENVEIVDGSVSKWLKFYSPSGKKKKVVAGGAYKTDLLATGAFNPFAGES</sequence>
<evidence type="ECO:0000256" key="4">
    <source>
        <dbReference type="ARBA" id="ARBA00025556"/>
    </source>
</evidence>
<dbReference type="PANTHER" id="PTHR32429:SF11">
    <property type="entry name" value="RIBULOSE BISPHOSPHATE CARBOXYLASE_OXYGENASE ACTIVASE, CHLOROPLASTIC"/>
    <property type="match status" value="1"/>
</dbReference>
<dbReference type="SMART" id="SM00450">
    <property type="entry name" value="RHOD"/>
    <property type="match status" value="2"/>
</dbReference>
<dbReference type="InterPro" id="IPR003959">
    <property type="entry name" value="ATPase_AAA_core"/>
</dbReference>
<feature type="domain" description="WW" evidence="8">
    <location>
        <begin position="798"/>
        <end position="826"/>
    </location>
</feature>
<dbReference type="Pfam" id="PF00004">
    <property type="entry name" value="AAA"/>
    <property type="match status" value="1"/>
</dbReference>
<dbReference type="GO" id="GO:0005524">
    <property type="term" value="F:ATP binding"/>
    <property type="evidence" value="ECO:0007669"/>
    <property type="project" value="UniProtKB-UniRule"/>
</dbReference>
<dbReference type="EMBL" id="FO082267">
    <property type="protein sequence ID" value="CCO18870.1"/>
    <property type="molecule type" value="Genomic_DNA"/>
</dbReference>
<feature type="region of interest" description="Disordered" evidence="7">
    <location>
        <begin position="36"/>
        <end position="95"/>
    </location>
</feature>
<keyword evidence="2 6" id="KW-0547">Nucleotide-binding</keyword>
<keyword evidence="6" id="KW-0934">Plastid</keyword>
<gene>
    <name evidence="10" type="ordered locus">Bathy12g00110</name>
</gene>
<proteinExistence type="inferred from homology"/>
<dbReference type="PANTHER" id="PTHR32429">
    <property type="match status" value="1"/>
</dbReference>
<dbReference type="Gene3D" id="1.10.8.1070">
    <property type="match status" value="1"/>
</dbReference>
<keyword evidence="11" id="KW-1185">Reference proteome</keyword>
<dbReference type="CDD" id="cd00201">
    <property type="entry name" value="WW"/>
    <property type="match status" value="1"/>
</dbReference>
<dbReference type="GeneID" id="19012676"/>
<feature type="domain" description="Rhodanese" evidence="9">
    <location>
        <begin position="883"/>
        <end position="999"/>
    </location>
</feature>
<dbReference type="KEGG" id="bpg:Bathy12g00110"/>
<keyword evidence="6" id="KW-0150">Chloroplast</keyword>
<dbReference type="Proteomes" id="UP000198341">
    <property type="component" value="Chromosome 12"/>
</dbReference>
<evidence type="ECO:0000256" key="7">
    <source>
        <dbReference type="SAM" id="MobiDB-lite"/>
    </source>
</evidence>
<dbReference type="InterPro" id="IPR001763">
    <property type="entry name" value="Rhodanese-like_dom"/>
</dbReference>
<dbReference type="InterPro" id="IPR027417">
    <property type="entry name" value="P-loop_NTPase"/>
</dbReference>
<evidence type="ECO:0000256" key="1">
    <source>
        <dbReference type="ARBA" id="ARBA00004470"/>
    </source>
</evidence>
<dbReference type="SUPFAM" id="SSF52540">
    <property type="entry name" value="P-loop containing nucleoside triphosphate hydrolases"/>
    <property type="match status" value="1"/>
</dbReference>